<reference evidence="3 4" key="1">
    <citation type="submission" date="2019-01" db="EMBL/GenBank/DDBJ databases">
        <title>Draft genome sequences of the type strains of six Macrococcus species.</title>
        <authorList>
            <person name="Mazhar S."/>
            <person name="Altermann E."/>
            <person name="Hill C."/>
            <person name="Mcauliffe O."/>
        </authorList>
    </citation>
    <scope>NUCLEOTIDE SEQUENCE [LARGE SCALE GENOMIC DNA]</scope>
    <source>
        <strain evidence="3 4">CCM4811</strain>
    </source>
</reference>
<organism evidence="3 4">
    <name type="scientific">Macrococcus brunensis</name>
    <dbReference type="NCBI Taxonomy" id="198483"/>
    <lineage>
        <taxon>Bacteria</taxon>
        <taxon>Bacillati</taxon>
        <taxon>Bacillota</taxon>
        <taxon>Bacilli</taxon>
        <taxon>Bacillales</taxon>
        <taxon>Staphylococcaceae</taxon>
        <taxon>Macrococcus</taxon>
    </lineage>
</organism>
<keyword evidence="4" id="KW-1185">Reference proteome</keyword>
<evidence type="ECO:0000256" key="1">
    <source>
        <dbReference type="ARBA" id="ARBA00005397"/>
    </source>
</evidence>
<dbReference type="NCBIfam" id="NF002644">
    <property type="entry name" value="PRK02315.1-5"/>
    <property type="match status" value="1"/>
</dbReference>
<comment type="caution">
    <text evidence="3">The sequence shown here is derived from an EMBL/GenBank/DDBJ whole genome shotgun (WGS) entry which is preliminary data.</text>
</comment>
<sequence length="224" mass="27067">MRIERINESTIKFYLTYRDIEERGFRQDDLWMNRRKGEEFFWSMMEEINEEEEFVVEGPLWIQVHAFDKGIEFVVTKSKQDDFMHLPEEETSDQLEYQVNEYLNKALEHDHGVADLLDRASQDNKRKKSRELVAEFASLEEVIQFSHADSIEVDMEDLLYMHDNKYYYYVHFDSRATEDAMDSYVSHLFEYANPSKMNHPMLEEYGKVIMSHNVRRQVRHYFSV</sequence>
<name>A0A4R6BC79_9STAP</name>
<gene>
    <name evidence="2 3" type="primary">mecA</name>
    <name evidence="3" type="ORF">ERX27_08180</name>
</gene>
<protein>
    <recommendedName>
        <fullName evidence="2">Adapter protein MecA</fullName>
    </recommendedName>
</protein>
<dbReference type="EMBL" id="SCWA01000014">
    <property type="protein sequence ID" value="TDL95436.1"/>
    <property type="molecule type" value="Genomic_DNA"/>
</dbReference>
<dbReference type="HAMAP" id="MF_01124">
    <property type="entry name" value="MecA"/>
    <property type="match status" value="1"/>
</dbReference>
<evidence type="ECO:0000313" key="3">
    <source>
        <dbReference type="EMBL" id="TDL95436.1"/>
    </source>
</evidence>
<dbReference type="PANTHER" id="PTHR39161">
    <property type="entry name" value="ADAPTER PROTEIN MECA"/>
    <property type="match status" value="1"/>
</dbReference>
<dbReference type="InterPro" id="IPR038471">
    <property type="entry name" value="MecA_C_sf"/>
</dbReference>
<dbReference type="Gene3D" id="3.30.70.1950">
    <property type="match status" value="1"/>
</dbReference>
<dbReference type="InterPro" id="IPR008681">
    <property type="entry name" value="Neg-reg_MecA"/>
</dbReference>
<comment type="domain">
    <text evidence="2">The N-terminal domain probably binds unfolded/aggregated proteins; the C-terminal domain interacts with ClpC.</text>
</comment>
<dbReference type="PANTHER" id="PTHR39161:SF1">
    <property type="entry name" value="ADAPTER PROTEIN MECA 1"/>
    <property type="match status" value="1"/>
</dbReference>
<dbReference type="PIRSF" id="PIRSF029008">
    <property type="entry name" value="MecA"/>
    <property type="match status" value="1"/>
</dbReference>
<evidence type="ECO:0000256" key="2">
    <source>
        <dbReference type="HAMAP-Rule" id="MF_01124"/>
    </source>
</evidence>
<proteinExistence type="inferred from homology"/>
<comment type="similarity">
    <text evidence="1 2">Belongs to the MecA family.</text>
</comment>
<evidence type="ECO:0000313" key="4">
    <source>
        <dbReference type="Proteomes" id="UP000295310"/>
    </source>
</evidence>
<dbReference type="GO" id="GO:0030674">
    <property type="term" value="F:protein-macromolecule adaptor activity"/>
    <property type="evidence" value="ECO:0007669"/>
    <property type="project" value="UniProtKB-UniRule"/>
</dbReference>
<dbReference type="Proteomes" id="UP000295310">
    <property type="component" value="Unassembled WGS sequence"/>
</dbReference>
<comment type="subunit">
    <text evidence="2">Homodimer.</text>
</comment>
<comment type="function">
    <text evidence="2">Enables the recognition and targeting of unfolded and aggregated proteins to the ClpC protease or to other proteins involved in proteolysis.</text>
</comment>
<dbReference type="Pfam" id="PF05389">
    <property type="entry name" value="MecA"/>
    <property type="match status" value="1"/>
</dbReference>
<dbReference type="AlphaFoldDB" id="A0A4R6BC79"/>
<accession>A0A4R6BC79</accession>
<dbReference type="OrthoDB" id="2360201at2"/>
<dbReference type="RefSeq" id="WP_133432350.1">
    <property type="nucleotide sequence ID" value="NZ_CP092179.1"/>
</dbReference>